<keyword evidence="5" id="KW-1185">Reference proteome</keyword>
<dbReference type="InterPro" id="IPR012334">
    <property type="entry name" value="Pectin_lyas_fold"/>
</dbReference>
<dbReference type="AlphaFoldDB" id="A0AAE2VEI0"/>
<evidence type="ECO:0000256" key="2">
    <source>
        <dbReference type="SAM" id="SignalP"/>
    </source>
</evidence>
<proteinExistence type="predicted"/>
<dbReference type="InterPro" id="IPR039448">
    <property type="entry name" value="Beta_helix"/>
</dbReference>
<evidence type="ECO:0000259" key="3">
    <source>
        <dbReference type="Pfam" id="PF13229"/>
    </source>
</evidence>
<evidence type="ECO:0000313" key="5">
    <source>
        <dbReference type="Proteomes" id="UP000634206"/>
    </source>
</evidence>
<dbReference type="SUPFAM" id="SSF51126">
    <property type="entry name" value="Pectin lyase-like"/>
    <property type="match status" value="1"/>
</dbReference>
<protein>
    <submittedName>
        <fullName evidence="4">Right-handed parallel beta-helix repeat-containing protein</fullName>
    </submittedName>
</protein>
<organism evidence="4 5">
    <name type="scientific">Oceaniferula flava</name>
    <dbReference type="NCBI Taxonomy" id="2800421"/>
    <lineage>
        <taxon>Bacteria</taxon>
        <taxon>Pseudomonadati</taxon>
        <taxon>Verrucomicrobiota</taxon>
        <taxon>Verrucomicrobiia</taxon>
        <taxon>Verrucomicrobiales</taxon>
        <taxon>Verrucomicrobiaceae</taxon>
        <taxon>Oceaniferula</taxon>
    </lineage>
</organism>
<dbReference type="Gene3D" id="2.160.20.10">
    <property type="entry name" value="Single-stranded right-handed beta-helix, Pectin lyase-like"/>
    <property type="match status" value="2"/>
</dbReference>
<evidence type="ECO:0000256" key="1">
    <source>
        <dbReference type="SAM" id="MobiDB-lite"/>
    </source>
</evidence>
<sequence length="734" mass="81162">MTARFRAAVAAALFHGVLFASATAATYYVSPDGNDSHSGKSEAQAWKKVQNAVDQMSAGDTLVVLEGIYTGRLKIKSGITIKAKNPRQVIFSGAEPLTAPFEKHAGNIYKTQVNTEVKQLFHQMKPMTWATWPNIQWSENWDADKKWLQASTGTGPGVLKSEAFRQIQDLDLTGAYCFLRYSKGNSCFSRRVKSFDGSTLHWDDQDFYSVRFTGEDGRKGSPAAIKKGKAKPNVRAKFFISGALDLLDHDGEWFAHDGTLYFQSPDGKAPHPSDVWVKTSDYALYETEALRQVSIEGIDFFATSVKLSHPENREISFANCHFNYISSELLFVDNVRGPLADKPIEVHGNSLRLTRCLFAGAQNTGLKLVGSEISVSHSVFAENNRHATFAGRALALHPSGTFSILRNTFFNNCSDAILITPNATYRESTPPQIAYNHIFNAGIYNSDVSGVYMPNLSQHYTEFHHNWVHNVKGNGLRLDQAGEKLSVHHNVFWASKRGMNIEGFGNFNIYNNTSVHNHEPCMITRNVVAKRKGTGDAYVSNDTSFPPITDWNVLNNLVQHFVDRVGPSEKGPFAESKAQGKLHPERAKSIALPVQDRGAVRGNLTGFKLDIFANGSLDQLNLIPTDPAVKHEVAPTPALKKQQVNDLDPFRGAYDVGDLGWAVGSGWMPYGLPHPTTMAEAEKWAKTYHQLSVVPQVAEAKLPLEKLSPAPFVAPPVDLPERPAKKPKKARAKK</sequence>
<accession>A0AAE2VEI0</accession>
<dbReference type="InterPro" id="IPR011050">
    <property type="entry name" value="Pectin_lyase_fold/virulence"/>
</dbReference>
<name>A0AAE2VEI0_9BACT</name>
<feature type="region of interest" description="Disordered" evidence="1">
    <location>
        <begin position="709"/>
        <end position="734"/>
    </location>
</feature>
<gene>
    <name evidence="4" type="ORF">JIN83_12850</name>
</gene>
<comment type="caution">
    <text evidence="4">The sequence shown here is derived from an EMBL/GenBank/DDBJ whole genome shotgun (WGS) entry which is preliminary data.</text>
</comment>
<dbReference type="PANTHER" id="PTHR36453:SF1">
    <property type="entry name" value="RIGHT HANDED BETA HELIX DOMAIN-CONTAINING PROTEIN"/>
    <property type="match status" value="1"/>
</dbReference>
<evidence type="ECO:0000313" key="4">
    <source>
        <dbReference type="EMBL" id="MBK1855854.1"/>
    </source>
</evidence>
<feature type="chain" id="PRO_5041913593" evidence="2">
    <location>
        <begin position="25"/>
        <end position="734"/>
    </location>
</feature>
<reference evidence="4" key="1">
    <citation type="submission" date="2021-01" db="EMBL/GenBank/DDBJ databases">
        <title>Modified the classification status of verrucomicrobia.</title>
        <authorList>
            <person name="Feng X."/>
        </authorList>
    </citation>
    <scope>NUCLEOTIDE SEQUENCE</scope>
    <source>
        <strain evidence="4">5K15</strain>
    </source>
</reference>
<dbReference type="RefSeq" id="WP_309490468.1">
    <property type="nucleotide sequence ID" value="NZ_JAENIG010000008.1"/>
</dbReference>
<feature type="signal peptide" evidence="2">
    <location>
        <begin position="1"/>
        <end position="24"/>
    </location>
</feature>
<feature type="domain" description="Right handed beta helix" evidence="3">
    <location>
        <begin position="314"/>
        <end position="492"/>
    </location>
</feature>
<dbReference type="EMBL" id="JAENIG010000008">
    <property type="protein sequence ID" value="MBK1855854.1"/>
    <property type="molecule type" value="Genomic_DNA"/>
</dbReference>
<feature type="compositionally biased region" description="Basic residues" evidence="1">
    <location>
        <begin position="725"/>
        <end position="734"/>
    </location>
</feature>
<dbReference type="Pfam" id="PF13229">
    <property type="entry name" value="Beta_helix"/>
    <property type="match status" value="1"/>
</dbReference>
<dbReference type="Proteomes" id="UP000634206">
    <property type="component" value="Unassembled WGS sequence"/>
</dbReference>
<dbReference type="PANTHER" id="PTHR36453">
    <property type="entry name" value="SECRETED PROTEIN-RELATED"/>
    <property type="match status" value="1"/>
</dbReference>
<keyword evidence="2" id="KW-0732">Signal</keyword>